<evidence type="ECO:0000256" key="1">
    <source>
        <dbReference type="ARBA" id="ARBA00023127"/>
    </source>
</evidence>
<name>A0A433QGS8_9FUNG</name>
<dbReference type="Pfam" id="PF00134">
    <property type="entry name" value="Cyclin_N"/>
    <property type="match status" value="2"/>
</dbReference>
<dbReference type="InterPro" id="IPR006671">
    <property type="entry name" value="Cyclin_N"/>
</dbReference>
<dbReference type="InterPro" id="IPR039361">
    <property type="entry name" value="Cyclin"/>
</dbReference>
<sequence>MDLYCDEMDLDPPLHHQDNRRFPLKNLSNAHRGHQHSKTNRKYTPYSTHTRADLQTSRYSDLCHHVSVEKQQGSSATIDNDFAGLARSSHVAETHSRRPRLVRPFEYNPWYWNEYAPDVYSHFRDLEKSHRPRTSYMSKQTEINSNMRAILIDWLVEVVLDLRLSEETFKLHRQVPILCPYHEIQPSMRWHRSLIRGKVVQIGQTPFIHSPPFSNSLSINYPFPIRNLLPSSKYEEVEPPFLSELADITDRTYTERQILAMEQKILKVLRFELTVVSVRSFAIYFVHASECDERMAAFVNYLSDLTLLDYAFLRFLPSEIAASAVVIALHTFRCTYWVRHSLFSPYQKLQIMSPRFSHLVPPPSLLFTPPDRSPRLANGLPARTPFQLCPEPVRPARQVLRVRARVRGRQGHALVARGETRVWVGCRQDAT</sequence>
<dbReference type="EMBL" id="RBNJ01005788">
    <property type="protein sequence ID" value="RUS29005.1"/>
    <property type="molecule type" value="Genomic_DNA"/>
</dbReference>
<evidence type="ECO:0000313" key="4">
    <source>
        <dbReference type="Proteomes" id="UP000274822"/>
    </source>
</evidence>
<dbReference type="SUPFAM" id="SSF47954">
    <property type="entry name" value="Cyclin-like"/>
    <property type="match status" value="3"/>
</dbReference>
<accession>A0A433QGS8</accession>
<comment type="caution">
    <text evidence="3">The sequence shown here is derived from an EMBL/GenBank/DDBJ whole genome shotgun (WGS) entry which is preliminary data.</text>
</comment>
<keyword evidence="4" id="KW-1185">Reference proteome</keyword>
<dbReference type="Gene3D" id="1.10.472.10">
    <property type="entry name" value="Cyclin-like"/>
    <property type="match status" value="3"/>
</dbReference>
<dbReference type="Pfam" id="PF02984">
    <property type="entry name" value="Cyclin_C"/>
    <property type="match status" value="1"/>
</dbReference>
<protein>
    <recommendedName>
        <fullName evidence="2">Cyclin C-terminal domain-containing protein</fullName>
    </recommendedName>
</protein>
<gene>
    <name evidence="3" type="ORF">BC938DRAFT_481175</name>
</gene>
<evidence type="ECO:0000313" key="3">
    <source>
        <dbReference type="EMBL" id="RUS29005.1"/>
    </source>
</evidence>
<dbReference type="InterPro" id="IPR004367">
    <property type="entry name" value="Cyclin_C-dom"/>
</dbReference>
<evidence type="ECO:0000259" key="2">
    <source>
        <dbReference type="SMART" id="SM01332"/>
    </source>
</evidence>
<dbReference type="Proteomes" id="UP000274822">
    <property type="component" value="Unassembled WGS sequence"/>
</dbReference>
<organism evidence="3 4">
    <name type="scientific">Jimgerdemannia flammicorona</name>
    <dbReference type="NCBI Taxonomy" id="994334"/>
    <lineage>
        <taxon>Eukaryota</taxon>
        <taxon>Fungi</taxon>
        <taxon>Fungi incertae sedis</taxon>
        <taxon>Mucoromycota</taxon>
        <taxon>Mucoromycotina</taxon>
        <taxon>Endogonomycetes</taxon>
        <taxon>Endogonales</taxon>
        <taxon>Endogonaceae</taxon>
        <taxon>Jimgerdemannia</taxon>
    </lineage>
</organism>
<dbReference type="SMART" id="SM01332">
    <property type="entry name" value="Cyclin_C"/>
    <property type="match status" value="1"/>
</dbReference>
<keyword evidence="1" id="KW-0195">Cyclin</keyword>
<proteinExistence type="predicted"/>
<dbReference type="AlphaFoldDB" id="A0A433QGS8"/>
<feature type="domain" description="Cyclin C-terminal" evidence="2">
    <location>
        <begin position="276"/>
        <end position="382"/>
    </location>
</feature>
<reference evidence="3 4" key="1">
    <citation type="journal article" date="2018" name="New Phytol.">
        <title>Phylogenomics of Endogonaceae and evolution of mycorrhizas within Mucoromycota.</title>
        <authorList>
            <person name="Chang Y."/>
            <person name="Desiro A."/>
            <person name="Na H."/>
            <person name="Sandor L."/>
            <person name="Lipzen A."/>
            <person name="Clum A."/>
            <person name="Barry K."/>
            <person name="Grigoriev I.V."/>
            <person name="Martin F.M."/>
            <person name="Stajich J.E."/>
            <person name="Smith M.E."/>
            <person name="Bonito G."/>
            <person name="Spatafora J.W."/>
        </authorList>
    </citation>
    <scope>NUCLEOTIDE SEQUENCE [LARGE SCALE GENOMIC DNA]</scope>
    <source>
        <strain evidence="3 4">AD002</strain>
    </source>
</reference>
<dbReference type="CDD" id="cd20537">
    <property type="entry name" value="CYCLIN_CCNO-like_rpt2"/>
    <property type="match status" value="1"/>
</dbReference>
<dbReference type="InterPro" id="IPR036915">
    <property type="entry name" value="Cyclin-like_sf"/>
</dbReference>
<dbReference type="PANTHER" id="PTHR10177">
    <property type="entry name" value="CYCLINS"/>
    <property type="match status" value="1"/>
</dbReference>